<name>A0A1D1VVW6_RAMVA</name>
<gene>
    <name evidence="1" type="primary">RvY_15259</name>
    <name evidence="1" type="synonym">RvY_15259.2</name>
    <name evidence="1" type="ORF">RvY_15259-2</name>
</gene>
<protein>
    <submittedName>
        <fullName evidence="1">Uncharacterized protein</fullName>
    </submittedName>
</protein>
<accession>A0A1D1VVW6</accession>
<evidence type="ECO:0000313" key="1">
    <source>
        <dbReference type="EMBL" id="GAV05076.1"/>
    </source>
</evidence>
<proteinExistence type="predicted"/>
<dbReference type="Proteomes" id="UP000186922">
    <property type="component" value="Unassembled WGS sequence"/>
</dbReference>
<keyword evidence="2" id="KW-1185">Reference proteome</keyword>
<reference evidence="1 2" key="1">
    <citation type="journal article" date="2016" name="Nat. Commun.">
        <title>Extremotolerant tardigrade genome and improved radiotolerance of human cultured cells by tardigrade-unique protein.</title>
        <authorList>
            <person name="Hashimoto T."/>
            <person name="Horikawa D.D."/>
            <person name="Saito Y."/>
            <person name="Kuwahara H."/>
            <person name="Kozuka-Hata H."/>
            <person name="Shin-I T."/>
            <person name="Minakuchi Y."/>
            <person name="Ohishi K."/>
            <person name="Motoyama A."/>
            <person name="Aizu T."/>
            <person name="Enomoto A."/>
            <person name="Kondo K."/>
            <person name="Tanaka S."/>
            <person name="Hara Y."/>
            <person name="Koshikawa S."/>
            <person name="Sagara H."/>
            <person name="Miura T."/>
            <person name="Yokobori S."/>
            <person name="Miyagawa K."/>
            <person name="Suzuki Y."/>
            <person name="Kubo T."/>
            <person name="Oyama M."/>
            <person name="Kohara Y."/>
            <person name="Fujiyama A."/>
            <person name="Arakawa K."/>
            <person name="Katayama T."/>
            <person name="Toyoda A."/>
            <person name="Kunieda T."/>
        </authorList>
    </citation>
    <scope>NUCLEOTIDE SEQUENCE [LARGE SCALE GENOMIC DNA]</scope>
    <source>
        <strain evidence="1 2">YOKOZUNA-1</strain>
    </source>
</reference>
<comment type="caution">
    <text evidence="1">The sequence shown here is derived from an EMBL/GenBank/DDBJ whole genome shotgun (WGS) entry which is preliminary data.</text>
</comment>
<evidence type="ECO:0000313" key="2">
    <source>
        <dbReference type="Proteomes" id="UP000186922"/>
    </source>
</evidence>
<dbReference type="EMBL" id="BDGG01000011">
    <property type="protein sequence ID" value="GAV05076.1"/>
    <property type="molecule type" value="Genomic_DNA"/>
</dbReference>
<dbReference type="AlphaFoldDB" id="A0A1D1VVW6"/>
<organism evidence="1 2">
    <name type="scientific">Ramazzottius varieornatus</name>
    <name type="common">Water bear</name>
    <name type="synonym">Tardigrade</name>
    <dbReference type="NCBI Taxonomy" id="947166"/>
    <lineage>
        <taxon>Eukaryota</taxon>
        <taxon>Metazoa</taxon>
        <taxon>Ecdysozoa</taxon>
        <taxon>Tardigrada</taxon>
        <taxon>Eutardigrada</taxon>
        <taxon>Parachela</taxon>
        <taxon>Hypsibioidea</taxon>
        <taxon>Ramazzottiidae</taxon>
        <taxon>Ramazzottius</taxon>
    </lineage>
</organism>
<sequence length="122" mass="14228">MMGHMEKVWSTGEANLVEVRSDLRHNDGQGAMFGIFVSCDRGSTVFPYPTKRSDFYSCKRHPNLHETPAEKKAHQTQIVSCITVRANYRLRIKHSRQDAQTKKETAKCEEASTRMLRFRRRR</sequence>